<dbReference type="Pfam" id="PF22667">
    <property type="entry name" value="Lon_lid"/>
    <property type="match status" value="1"/>
</dbReference>
<dbReference type="InterPro" id="IPR008269">
    <property type="entry name" value="Lon_proteolytic"/>
</dbReference>
<evidence type="ECO:0000256" key="1">
    <source>
        <dbReference type="ARBA" id="ARBA00004253"/>
    </source>
</evidence>
<dbReference type="GO" id="GO:0004176">
    <property type="term" value="F:ATP-dependent peptidase activity"/>
    <property type="evidence" value="ECO:0007669"/>
    <property type="project" value="UniProtKB-UniRule"/>
</dbReference>
<dbReference type="Gene3D" id="1.20.5.5270">
    <property type="match status" value="1"/>
</dbReference>
<comment type="subcellular location">
    <subcellularLocation>
        <location evidence="1 8">Peroxisome matrix</location>
    </subcellularLocation>
</comment>
<name>A0AAE1VKS5_9SOLA</name>
<evidence type="ECO:0000313" key="17">
    <source>
        <dbReference type="Proteomes" id="UP001291623"/>
    </source>
</evidence>
<dbReference type="Gene3D" id="3.40.50.300">
    <property type="entry name" value="P-loop containing nucleotide triphosphate hydrolases"/>
    <property type="match status" value="1"/>
</dbReference>
<dbReference type="HAMAP" id="MF_03121">
    <property type="entry name" value="lonp2_euk"/>
    <property type="match status" value="1"/>
</dbReference>
<dbReference type="PANTHER" id="PTHR10046">
    <property type="entry name" value="ATP DEPENDENT LON PROTEASE FAMILY MEMBER"/>
    <property type="match status" value="1"/>
</dbReference>
<dbReference type="CDD" id="cd19500">
    <property type="entry name" value="RecA-like_Lon"/>
    <property type="match status" value="1"/>
</dbReference>
<dbReference type="Gene3D" id="3.30.230.10">
    <property type="match status" value="1"/>
</dbReference>
<keyword evidence="6 8" id="KW-0067">ATP-binding</keyword>
<dbReference type="PROSITE" id="PS01046">
    <property type="entry name" value="LON_SER"/>
    <property type="match status" value="1"/>
</dbReference>
<keyword evidence="7 8" id="KW-0576">Peroxisome</keyword>
<evidence type="ECO:0000256" key="10">
    <source>
        <dbReference type="PIRSR" id="PIRSR001174-1"/>
    </source>
</evidence>
<feature type="active site" evidence="8 10">
    <location>
        <position position="784"/>
    </location>
</feature>
<feature type="binding site" evidence="8 11">
    <location>
        <begin position="409"/>
        <end position="416"/>
    </location>
    <ligand>
        <name>ATP</name>
        <dbReference type="ChEBI" id="CHEBI:30616"/>
    </ligand>
</feature>
<accession>A0AAE1VKS5</accession>
<feature type="active site" evidence="8 10">
    <location>
        <position position="827"/>
    </location>
</feature>
<reference evidence="16" key="1">
    <citation type="submission" date="2023-12" db="EMBL/GenBank/DDBJ databases">
        <title>Genome assembly of Anisodus tanguticus.</title>
        <authorList>
            <person name="Wang Y.-J."/>
        </authorList>
    </citation>
    <scope>NUCLEOTIDE SEQUENCE</scope>
    <source>
        <strain evidence="16">KB-2021</strain>
        <tissue evidence="16">Leaf</tissue>
    </source>
</reference>
<dbReference type="Proteomes" id="UP001291623">
    <property type="component" value="Unassembled WGS sequence"/>
</dbReference>
<evidence type="ECO:0000256" key="13">
    <source>
        <dbReference type="RuleBase" id="RU000591"/>
    </source>
</evidence>
<dbReference type="GO" id="GO:0004252">
    <property type="term" value="F:serine-type endopeptidase activity"/>
    <property type="evidence" value="ECO:0007669"/>
    <property type="project" value="UniProtKB-UniRule"/>
</dbReference>
<feature type="domain" description="Lon N-terminal" evidence="15">
    <location>
        <begin position="11"/>
        <end position="256"/>
    </location>
</feature>
<proteinExistence type="inferred from homology"/>
<dbReference type="PRINTS" id="PR00830">
    <property type="entry name" value="ENDOLAPTASE"/>
</dbReference>
<evidence type="ECO:0000256" key="5">
    <source>
        <dbReference type="ARBA" id="ARBA00022825"/>
    </source>
</evidence>
<comment type="similarity">
    <text evidence="8 9 12 13">Belongs to the peptidase S16 family.</text>
</comment>
<dbReference type="Gene3D" id="2.30.130.40">
    <property type="entry name" value="LON domain-like"/>
    <property type="match status" value="1"/>
</dbReference>
<dbReference type="GO" id="GO:0005524">
    <property type="term" value="F:ATP binding"/>
    <property type="evidence" value="ECO:0007669"/>
    <property type="project" value="UniProtKB-UniRule"/>
</dbReference>
<dbReference type="InterPro" id="IPR027417">
    <property type="entry name" value="P-loop_NTPase"/>
</dbReference>
<dbReference type="Pfam" id="PF05362">
    <property type="entry name" value="Lon_C"/>
    <property type="match status" value="1"/>
</dbReference>
<comment type="caution">
    <text evidence="16">The sequence shown here is derived from an EMBL/GenBank/DDBJ whole genome shotgun (WGS) entry which is preliminary data.</text>
</comment>
<sequence>MGESVELPSRLAILPFRNKVLLPGAIIRIRCTSPSSVKLVEQELWQREEKGLIGILPVRDSAETATSGTAVSSGVGGESADLGLKNQAGISDTHKLDSKNQQEVIHWHDRGVAARALHLSRGVEKPSGRVTYIVVLEGLCRFNVQELSTRGTYYTARITSLDMTKGEMELIEQDQEFVALSRQFKATAMELISILEQKQKTGGRTKVLLETVPVHKLADIFVASFEISFEEQLSMLDSVDVKVRLSKATELVDRHLQSIRVAEKITQKVEGQLSKSQKEFLLRQQMKAIKEELGDNDDEEDDLVALERKMQGAGMPASIWKHALRELRRLKKMQPQQPGYNSSRVYLELLADLPWEKASPELELDLKAAKEHLDVDHYGLAKVKQRIIEYLAVRKLKPDARGPVLCFVGPPGVGKTSLASSIAASLGRKFIRISLGGVKDEADIRGHRRTYIGSMPGRLIDGLKRVGVRNPVMLLDEIDKTGSDVRGDPASALLEVLDPEQNKTFNDHYLNVPFDLSKVIFVATANRMQPIPPPLLDRMEVIELPGYTPEEKLKIAIRHLIPRVLDQHGLSSDFLQIPEDMVKLVIQRYTREAGVRNLERNLAALARAAAVKVAEQEHLVPFAKDVQRLSSPLLDGKLAESAEVEMEVILMGVNNHDISSAFRVASPMVVDEPMVEKVLGPPRYDDRETAERVANPGVSVGLVWTAFGGEVQFVEATAMVGKGDLHLTGQLGDVIKESAQIALTWVRARATELKLAISEETNLLEGRDIHIHFPAGAVPKDGPSAGVTLVTSLVSLFSKRRVRADTAMTGEMTLRGMVLPVGGVKDKVLAAHRHGIKRVILPERNLKDLVEVPATVLSSLEIILAKRMEDVLEQAFEGGCPWRQHSKL</sequence>
<comment type="function">
    <text evidence="8">ATP-dependent serine protease that mediates the selective degradation of misfolded and unassembled polypeptides in the peroxisomal matrix. Necessary for type 2 peroxisome targeting signal (PTS2)-containing protein processing and facilitates peroxisome matrix protein import.</text>
</comment>
<dbReference type="Gene3D" id="1.10.8.60">
    <property type="match status" value="1"/>
</dbReference>
<gene>
    <name evidence="16" type="ORF">RND71_015882</name>
</gene>
<dbReference type="GO" id="GO:0016485">
    <property type="term" value="P:protein processing"/>
    <property type="evidence" value="ECO:0007669"/>
    <property type="project" value="UniProtKB-UniRule"/>
</dbReference>
<keyword evidence="2 8" id="KW-0645">Protease</keyword>
<dbReference type="InterPro" id="IPR008268">
    <property type="entry name" value="Peptidase_S16_AS"/>
</dbReference>
<dbReference type="SUPFAM" id="SSF88697">
    <property type="entry name" value="PUA domain-like"/>
    <property type="match status" value="1"/>
</dbReference>
<keyword evidence="4 8" id="KW-0378">Hydrolase</keyword>
<evidence type="ECO:0000256" key="6">
    <source>
        <dbReference type="ARBA" id="ARBA00022840"/>
    </source>
</evidence>
<dbReference type="PIRSF" id="PIRSF001174">
    <property type="entry name" value="Lon_proteas"/>
    <property type="match status" value="1"/>
</dbReference>
<evidence type="ECO:0000256" key="8">
    <source>
        <dbReference type="HAMAP-Rule" id="MF_03121"/>
    </source>
</evidence>
<dbReference type="Pfam" id="PF00004">
    <property type="entry name" value="AAA"/>
    <property type="match status" value="1"/>
</dbReference>
<dbReference type="AlphaFoldDB" id="A0AAE1VKS5"/>
<dbReference type="EC" id="3.4.21.-" evidence="8"/>
<dbReference type="GO" id="GO:0016558">
    <property type="term" value="P:protein import into peroxisome matrix"/>
    <property type="evidence" value="ECO:0007669"/>
    <property type="project" value="UniProtKB-UniRule"/>
</dbReference>
<evidence type="ECO:0000256" key="9">
    <source>
        <dbReference type="PIRNR" id="PIRNR001174"/>
    </source>
</evidence>
<keyword evidence="3 8" id="KW-0547">Nucleotide-binding</keyword>
<dbReference type="SMART" id="SM00382">
    <property type="entry name" value="AAA"/>
    <property type="match status" value="1"/>
</dbReference>
<dbReference type="FunFam" id="1.20.5.5270:FF:000002">
    <property type="entry name" value="Lon protease homolog"/>
    <property type="match status" value="1"/>
</dbReference>
<dbReference type="GO" id="GO:0005782">
    <property type="term" value="C:peroxisomal matrix"/>
    <property type="evidence" value="ECO:0007669"/>
    <property type="project" value="UniProtKB-SubCell"/>
</dbReference>
<dbReference type="InterPro" id="IPR014721">
    <property type="entry name" value="Ribsml_uS5_D2-typ_fold_subgr"/>
</dbReference>
<evidence type="ECO:0000256" key="7">
    <source>
        <dbReference type="ARBA" id="ARBA00023140"/>
    </source>
</evidence>
<dbReference type="InterPro" id="IPR003111">
    <property type="entry name" value="Lon_prtase_N"/>
</dbReference>
<dbReference type="InterPro" id="IPR027065">
    <property type="entry name" value="Lon_Prtase"/>
</dbReference>
<dbReference type="NCBIfam" id="TIGR00763">
    <property type="entry name" value="lon"/>
    <property type="match status" value="1"/>
</dbReference>
<organism evidence="16 17">
    <name type="scientific">Anisodus tanguticus</name>
    <dbReference type="NCBI Taxonomy" id="243964"/>
    <lineage>
        <taxon>Eukaryota</taxon>
        <taxon>Viridiplantae</taxon>
        <taxon>Streptophyta</taxon>
        <taxon>Embryophyta</taxon>
        <taxon>Tracheophyta</taxon>
        <taxon>Spermatophyta</taxon>
        <taxon>Magnoliopsida</taxon>
        <taxon>eudicotyledons</taxon>
        <taxon>Gunneridae</taxon>
        <taxon>Pentapetalae</taxon>
        <taxon>asterids</taxon>
        <taxon>lamiids</taxon>
        <taxon>Solanales</taxon>
        <taxon>Solanaceae</taxon>
        <taxon>Solanoideae</taxon>
        <taxon>Hyoscyameae</taxon>
        <taxon>Anisodus</taxon>
    </lineage>
</organism>
<keyword evidence="5 8" id="KW-0720">Serine protease</keyword>
<dbReference type="Pfam" id="PF02190">
    <property type="entry name" value="LON_substr_bdg"/>
    <property type="match status" value="1"/>
</dbReference>
<evidence type="ECO:0000256" key="12">
    <source>
        <dbReference type="PROSITE-ProRule" id="PRU01122"/>
    </source>
</evidence>
<dbReference type="FunFam" id="1.20.58.1480:FF:000005">
    <property type="entry name" value="Lon protease homolog 2, peroxisomal"/>
    <property type="match status" value="1"/>
</dbReference>
<dbReference type="FunFam" id="3.30.230.10:FF:000019">
    <property type="entry name" value="Lon protease homolog 2, peroxisomal"/>
    <property type="match status" value="1"/>
</dbReference>
<dbReference type="Gene3D" id="1.20.58.1480">
    <property type="match status" value="1"/>
</dbReference>
<evidence type="ECO:0000313" key="16">
    <source>
        <dbReference type="EMBL" id="KAK4364524.1"/>
    </source>
</evidence>
<evidence type="ECO:0000259" key="14">
    <source>
        <dbReference type="PROSITE" id="PS51786"/>
    </source>
</evidence>
<dbReference type="GO" id="GO:0006515">
    <property type="term" value="P:protein quality control for misfolded or incompletely synthesized proteins"/>
    <property type="evidence" value="ECO:0007669"/>
    <property type="project" value="UniProtKB-UniRule"/>
</dbReference>
<evidence type="ECO:0000256" key="11">
    <source>
        <dbReference type="PIRSR" id="PIRSR001174-2"/>
    </source>
</evidence>
<dbReference type="SMART" id="SM00464">
    <property type="entry name" value="LON"/>
    <property type="match status" value="1"/>
</dbReference>
<dbReference type="InterPro" id="IPR054594">
    <property type="entry name" value="Lon_lid"/>
</dbReference>
<feature type="domain" description="Lon proteolytic" evidence="14">
    <location>
        <begin position="693"/>
        <end position="878"/>
    </location>
</feature>
<protein>
    <recommendedName>
        <fullName evidence="8">Lon protease homolog 2, peroxisomal</fullName>
        <ecNumber evidence="8">3.4.21.-</ecNumber>
    </recommendedName>
</protein>
<dbReference type="InterPro" id="IPR003959">
    <property type="entry name" value="ATPase_AAA_core"/>
</dbReference>
<evidence type="ECO:0000259" key="15">
    <source>
        <dbReference type="PROSITE" id="PS51787"/>
    </source>
</evidence>
<dbReference type="InterPro" id="IPR027501">
    <property type="entry name" value="Lonp2_euk"/>
</dbReference>
<dbReference type="PROSITE" id="PS51787">
    <property type="entry name" value="LON_N"/>
    <property type="match status" value="1"/>
</dbReference>
<dbReference type="InterPro" id="IPR015947">
    <property type="entry name" value="PUA-like_sf"/>
</dbReference>
<dbReference type="InterPro" id="IPR046336">
    <property type="entry name" value="Lon_prtase_N_sf"/>
</dbReference>
<dbReference type="FunFam" id="3.40.50.300:FF:000651">
    <property type="entry name" value="Lon protease homolog 2, peroxisomal"/>
    <property type="match status" value="1"/>
</dbReference>
<evidence type="ECO:0000256" key="2">
    <source>
        <dbReference type="ARBA" id="ARBA00022670"/>
    </source>
</evidence>
<dbReference type="PROSITE" id="PS51786">
    <property type="entry name" value="LON_PROTEOLYTIC"/>
    <property type="match status" value="1"/>
</dbReference>
<dbReference type="SUPFAM" id="SSF52540">
    <property type="entry name" value="P-loop containing nucleoside triphosphate hydrolases"/>
    <property type="match status" value="1"/>
</dbReference>
<dbReference type="InterPro" id="IPR020568">
    <property type="entry name" value="Ribosomal_Su5_D2-typ_SF"/>
</dbReference>
<keyword evidence="17" id="KW-1185">Reference proteome</keyword>
<evidence type="ECO:0000256" key="4">
    <source>
        <dbReference type="ARBA" id="ARBA00022801"/>
    </source>
</evidence>
<dbReference type="GO" id="GO:0016887">
    <property type="term" value="F:ATP hydrolysis activity"/>
    <property type="evidence" value="ECO:0007669"/>
    <property type="project" value="UniProtKB-UniRule"/>
</dbReference>
<dbReference type="EMBL" id="JAVYJV010000008">
    <property type="protein sequence ID" value="KAK4364524.1"/>
    <property type="molecule type" value="Genomic_DNA"/>
</dbReference>
<evidence type="ECO:0000256" key="3">
    <source>
        <dbReference type="ARBA" id="ARBA00022741"/>
    </source>
</evidence>
<feature type="short sequence motif" description="Microbody targeting signal" evidence="8">
    <location>
        <begin position="886"/>
        <end position="888"/>
    </location>
</feature>
<dbReference type="InterPro" id="IPR004815">
    <property type="entry name" value="Lon_bac/euk-typ"/>
</dbReference>
<dbReference type="SUPFAM" id="SSF54211">
    <property type="entry name" value="Ribosomal protein S5 domain 2-like"/>
    <property type="match status" value="1"/>
</dbReference>
<dbReference type="InterPro" id="IPR003593">
    <property type="entry name" value="AAA+_ATPase"/>
</dbReference>